<feature type="compositionally biased region" description="Gly residues" evidence="1">
    <location>
        <begin position="119"/>
        <end position="152"/>
    </location>
</feature>
<organism evidence="3 4">
    <name type="scientific">Mycobacterium innocens</name>
    <dbReference type="NCBI Taxonomy" id="2341083"/>
    <lineage>
        <taxon>Bacteria</taxon>
        <taxon>Bacillati</taxon>
        <taxon>Actinomycetota</taxon>
        <taxon>Actinomycetes</taxon>
        <taxon>Mycobacteriales</taxon>
        <taxon>Mycobacteriaceae</taxon>
        <taxon>Mycobacterium</taxon>
    </lineage>
</organism>
<dbReference type="Gene3D" id="1.10.287.850">
    <property type="entry name" value="HP0062-like domain"/>
    <property type="match status" value="1"/>
</dbReference>
<dbReference type="InterPro" id="IPR000084">
    <property type="entry name" value="PE-PGRS_N"/>
</dbReference>
<dbReference type="SUPFAM" id="SSF140459">
    <property type="entry name" value="PE/PPE dimer-like"/>
    <property type="match status" value="1"/>
</dbReference>
<dbReference type="EMBL" id="UPHQ01000221">
    <property type="protein sequence ID" value="VBA42630.1"/>
    <property type="molecule type" value="Genomic_DNA"/>
</dbReference>
<proteinExistence type="predicted"/>
<dbReference type="Proteomes" id="UP000267289">
    <property type="component" value="Unassembled WGS sequence"/>
</dbReference>
<keyword evidence="4" id="KW-1185">Reference proteome</keyword>
<name>A0A498QGA0_9MYCO</name>
<gene>
    <name evidence="3" type="ORF">LAUMK13_04125</name>
</gene>
<evidence type="ECO:0000256" key="1">
    <source>
        <dbReference type="SAM" id="MobiDB-lite"/>
    </source>
</evidence>
<sequence>MSFAIASPEMIAAAATYLAGIGSSISAANAAAAAPTAGLVAAAADEVPAGVAALFSAYALCAGLSEPRYASGRFSCTARAGLDGRRGRVRQHRGRQCRANLLNAINASTQALLGRPLIGNGGPGQPGGPGGPLFGNGGNGGNRGPDQPGGAGVDAILIGDGGNGGNGSNGGIGGEGGTGGLLFGKHGIRGASPV</sequence>
<evidence type="ECO:0000313" key="3">
    <source>
        <dbReference type="EMBL" id="VBA42630.1"/>
    </source>
</evidence>
<dbReference type="AlphaFoldDB" id="A0A498QGA0"/>
<evidence type="ECO:0000313" key="4">
    <source>
        <dbReference type="Proteomes" id="UP000267289"/>
    </source>
</evidence>
<dbReference type="Pfam" id="PF00934">
    <property type="entry name" value="PE"/>
    <property type="match status" value="1"/>
</dbReference>
<reference evidence="3 4" key="1">
    <citation type="submission" date="2018-09" db="EMBL/GenBank/DDBJ databases">
        <authorList>
            <person name="Tagini F."/>
        </authorList>
    </citation>
    <scope>NUCLEOTIDE SEQUENCE [LARGE SCALE GENOMIC DNA]</scope>
    <source>
        <strain evidence="3 4">MK13</strain>
    </source>
</reference>
<accession>A0A498QGA0</accession>
<dbReference type="InterPro" id="IPR048996">
    <property type="entry name" value="PGRS_rpt"/>
</dbReference>
<protein>
    <submittedName>
        <fullName evidence="3">PE-PGRS family protein PE_PGRS16</fullName>
    </submittedName>
</protein>
<dbReference type="Pfam" id="PF21526">
    <property type="entry name" value="PGRS"/>
    <property type="match status" value="1"/>
</dbReference>
<feature type="domain" description="PE" evidence="2">
    <location>
        <begin position="5"/>
        <end position="59"/>
    </location>
</feature>
<dbReference type="InterPro" id="IPR038332">
    <property type="entry name" value="PPE_sf"/>
</dbReference>
<feature type="region of interest" description="Disordered" evidence="1">
    <location>
        <begin position="117"/>
        <end position="158"/>
    </location>
</feature>
<evidence type="ECO:0000259" key="2">
    <source>
        <dbReference type="Pfam" id="PF00934"/>
    </source>
</evidence>